<proteinExistence type="predicted"/>
<dbReference type="RefSeq" id="WP_221312780.1">
    <property type="nucleotide sequence ID" value="NZ_JACHIP010000004.1"/>
</dbReference>
<dbReference type="Proteomes" id="UP000540989">
    <property type="component" value="Unassembled WGS sequence"/>
</dbReference>
<comment type="caution">
    <text evidence="1">The sequence shown here is derived from an EMBL/GenBank/DDBJ whole genome shotgun (WGS) entry which is preliminary data.</text>
</comment>
<accession>A0A7W7ZF16</accession>
<reference evidence="1 2" key="1">
    <citation type="submission" date="2020-08" db="EMBL/GenBank/DDBJ databases">
        <title>Genomic Encyclopedia of Type Strains, Phase IV (KMG-V): Genome sequencing to study the core and pangenomes of soil and plant-associated prokaryotes.</title>
        <authorList>
            <person name="Whitman W."/>
        </authorList>
    </citation>
    <scope>NUCLEOTIDE SEQUENCE [LARGE SCALE GENOMIC DNA]</scope>
    <source>
        <strain evidence="1 2">M8UP14</strain>
    </source>
</reference>
<evidence type="ECO:0000313" key="1">
    <source>
        <dbReference type="EMBL" id="MBB5058409.1"/>
    </source>
</evidence>
<sequence length="62" mass="7128">MTEGPQEVTEGGKDAVVIVSKKEWLERAEPKQSMAEFLLNSPLRDSDLELPSRKWKTRPLKF</sequence>
<dbReference type="AlphaFoldDB" id="A0A7W7ZF16"/>
<organism evidence="1 2">
    <name type="scientific">Granulicella aggregans</name>
    <dbReference type="NCBI Taxonomy" id="474949"/>
    <lineage>
        <taxon>Bacteria</taxon>
        <taxon>Pseudomonadati</taxon>
        <taxon>Acidobacteriota</taxon>
        <taxon>Terriglobia</taxon>
        <taxon>Terriglobales</taxon>
        <taxon>Acidobacteriaceae</taxon>
        <taxon>Granulicella</taxon>
    </lineage>
</organism>
<keyword evidence="2" id="KW-1185">Reference proteome</keyword>
<evidence type="ECO:0000313" key="2">
    <source>
        <dbReference type="Proteomes" id="UP000540989"/>
    </source>
</evidence>
<name>A0A7W7ZF16_9BACT</name>
<dbReference type="EMBL" id="JACHIP010000004">
    <property type="protein sequence ID" value="MBB5058409.1"/>
    <property type="molecule type" value="Genomic_DNA"/>
</dbReference>
<dbReference type="Gene3D" id="3.40.1620.10">
    <property type="entry name" value="YefM-like domain"/>
    <property type="match status" value="1"/>
</dbReference>
<protein>
    <submittedName>
        <fullName evidence="1">Prevent-host-death family protein</fullName>
    </submittedName>
</protein>
<gene>
    <name evidence="1" type="ORF">HDF16_003123</name>
</gene>